<protein>
    <recommendedName>
        <fullName evidence="2">Aldehyde dehydrogenase domain-containing protein</fullName>
    </recommendedName>
</protein>
<keyword evidence="4" id="KW-1185">Reference proteome</keyword>
<feature type="domain" description="Aldehyde dehydrogenase" evidence="2">
    <location>
        <begin position="3"/>
        <end position="56"/>
    </location>
</feature>
<gene>
    <name evidence="3" type="ORF">BROSI_A3206</name>
</gene>
<sequence length="124" mass="14122">MQINDSIYGLRASVFTNNIRHVSYAYEHLEVGGVIVNDVPRSKPIIYPTGVLRSQVENVKGRLCHGRDDRTKTPGFESVIKKGTFFVTCSIESERSQITNNNFHINPKIPENLRKENICPETYL</sequence>
<evidence type="ECO:0000256" key="1">
    <source>
        <dbReference type="ARBA" id="ARBA00023002"/>
    </source>
</evidence>
<reference evidence="4" key="1">
    <citation type="journal article" date="2015" name="Genome Announc.">
        <title>Draft Genome Sequence of an Anaerobic Ammonium-Oxidizing Bacterium, "Candidatus Brocadia sinica".</title>
        <authorList>
            <person name="Oshiki M."/>
            <person name="Shinyako-Hata K."/>
            <person name="Satoh H."/>
            <person name="Okabe S."/>
        </authorList>
    </citation>
    <scope>NUCLEOTIDE SEQUENCE [LARGE SCALE GENOMIC DNA]</scope>
    <source>
        <strain evidence="4">JPN1</strain>
    </source>
</reference>
<organism evidence="3 4">
    <name type="scientific">Candidatus Brocadia sinica JPN1</name>
    <dbReference type="NCBI Taxonomy" id="1197129"/>
    <lineage>
        <taxon>Bacteria</taxon>
        <taxon>Pseudomonadati</taxon>
        <taxon>Planctomycetota</taxon>
        <taxon>Candidatus Brocadiia</taxon>
        <taxon>Candidatus Brocadiales</taxon>
        <taxon>Candidatus Brocadiaceae</taxon>
        <taxon>Candidatus Brocadia</taxon>
    </lineage>
</organism>
<name>A0ABQ0K177_9BACT</name>
<keyword evidence="1" id="KW-0560">Oxidoreductase</keyword>
<proteinExistence type="predicted"/>
<comment type="caution">
    <text evidence="3">The sequence shown here is derived from an EMBL/GenBank/DDBJ whole genome shotgun (WGS) entry which is preliminary data.</text>
</comment>
<dbReference type="Gene3D" id="3.40.309.10">
    <property type="entry name" value="Aldehyde Dehydrogenase, Chain A, domain 2"/>
    <property type="match status" value="1"/>
</dbReference>
<dbReference type="InterPro" id="IPR016162">
    <property type="entry name" value="Ald_DH_N"/>
</dbReference>
<evidence type="ECO:0000313" key="3">
    <source>
        <dbReference type="EMBL" id="GAN34663.1"/>
    </source>
</evidence>
<dbReference type="InterPro" id="IPR016161">
    <property type="entry name" value="Ald_DH/histidinol_DH"/>
</dbReference>
<evidence type="ECO:0000259" key="2">
    <source>
        <dbReference type="Pfam" id="PF00171"/>
    </source>
</evidence>
<dbReference type="InterPro" id="IPR015590">
    <property type="entry name" value="Aldehyde_DH_dom"/>
</dbReference>
<evidence type="ECO:0000313" key="4">
    <source>
        <dbReference type="Proteomes" id="UP000032309"/>
    </source>
</evidence>
<dbReference type="Gene3D" id="3.40.605.10">
    <property type="entry name" value="Aldehyde Dehydrogenase, Chain A, domain 1"/>
    <property type="match status" value="1"/>
</dbReference>
<dbReference type="Proteomes" id="UP000032309">
    <property type="component" value="Unassembled WGS sequence"/>
</dbReference>
<accession>A0ABQ0K177</accession>
<dbReference type="EMBL" id="BAFN01000001">
    <property type="protein sequence ID" value="GAN34663.1"/>
    <property type="molecule type" value="Genomic_DNA"/>
</dbReference>
<dbReference type="InterPro" id="IPR016163">
    <property type="entry name" value="Ald_DH_C"/>
</dbReference>
<dbReference type="Pfam" id="PF00171">
    <property type="entry name" value="Aldedh"/>
    <property type="match status" value="1"/>
</dbReference>
<dbReference type="SUPFAM" id="SSF53720">
    <property type="entry name" value="ALDH-like"/>
    <property type="match status" value="1"/>
</dbReference>